<dbReference type="GO" id="GO:0016746">
    <property type="term" value="F:acyltransferase activity"/>
    <property type="evidence" value="ECO:0007669"/>
    <property type="project" value="UniProtKB-KW"/>
</dbReference>
<evidence type="ECO:0000259" key="1">
    <source>
        <dbReference type="Pfam" id="PF19576"/>
    </source>
</evidence>
<sequence>MYTDFLPEDAPAPQTVAFTYSHPDQPLLRRTLIRAFERATGRARLQRLYADWAAHGKRPGESVFEAALRLLDIRPRIAGAENLDALPREGGLLLIANHPFGIVDGLALGRLGMELRGNVHILTNSLLCRVPEVDPHLLPVDFAGTPEARRLTSETRRRATALLAAGKVVAIFPAGGIATANRPVKGHAVDSSWHPFVGRLATQPGVTTLPLHFPGQNSRLFQIASHSSYALRVALIFFETRRRMGRPVDVRVGNPITAEELAPLDRSAIAATLRQRTMALAGSALPDPDEVFHWPAHIRW</sequence>
<organism evidence="2 3">
    <name type="scientific">Fuscovulum ytuae</name>
    <dbReference type="NCBI Taxonomy" id="3042299"/>
    <lineage>
        <taxon>Bacteria</taxon>
        <taxon>Pseudomonadati</taxon>
        <taxon>Pseudomonadota</taxon>
        <taxon>Alphaproteobacteria</taxon>
        <taxon>Rhodobacterales</taxon>
        <taxon>Paracoccaceae</taxon>
        <taxon>Fuscovulum</taxon>
    </lineage>
</organism>
<reference evidence="2 3" key="1">
    <citation type="submission" date="2023-04" db="EMBL/GenBank/DDBJ databases">
        <title>YMD61, complete Genome.</title>
        <authorList>
            <person name="Zhang J."/>
        </authorList>
    </citation>
    <scope>NUCLEOTIDE SEQUENCE [LARGE SCALE GENOMIC DNA]</scope>
    <source>
        <strain evidence="2 3">YMD61</strain>
    </source>
</reference>
<accession>A0ABY8Q3M9</accession>
<dbReference type="EC" id="2.3.1.-" evidence="2"/>
<dbReference type="SUPFAM" id="SSF69593">
    <property type="entry name" value="Glycerol-3-phosphate (1)-acyltransferase"/>
    <property type="match status" value="1"/>
</dbReference>
<name>A0ABY8Q3M9_9RHOB</name>
<gene>
    <name evidence="2" type="ORF">QF092_10940</name>
</gene>
<keyword evidence="3" id="KW-1185">Reference proteome</keyword>
<evidence type="ECO:0000313" key="3">
    <source>
        <dbReference type="Proteomes" id="UP001230978"/>
    </source>
</evidence>
<dbReference type="Pfam" id="PF19576">
    <property type="entry name" value="Acyltransf_2"/>
    <property type="match status" value="1"/>
</dbReference>
<dbReference type="EMBL" id="CP124535">
    <property type="protein sequence ID" value="WGV14807.1"/>
    <property type="molecule type" value="Genomic_DNA"/>
</dbReference>
<dbReference type="Proteomes" id="UP001230978">
    <property type="component" value="Chromosome"/>
</dbReference>
<dbReference type="InterPro" id="IPR045746">
    <property type="entry name" value="ACT14924-like_Acyltransf_dom"/>
</dbReference>
<keyword evidence="2" id="KW-0012">Acyltransferase</keyword>
<evidence type="ECO:0000313" key="2">
    <source>
        <dbReference type="EMBL" id="WGV14807.1"/>
    </source>
</evidence>
<dbReference type="RefSeq" id="WP_281463937.1">
    <property type="nucleotide sequence ID" value="NZ_CP124535.1"/>
</dbReference>
<feature type="domain" description="Putative acyltransferase ACT14924-like acyltransferase" evidence="1">
    <location>
        <begin position="79"/>
        <end position="232"/>
    </location>
</feature>
<proteinExistence type="predicted"/>
<dbReference type="CDD" id="cd07986">
    <property type="entry name" value="LPLAT_ACT14924-like"/>
    <property type="match status" value="1"/>
</dbReference>
<keyword evidence="2" id="KW-0808">Transferase</keyword>
<protein>
    <submittedName>
        <fullName evidence="2">Lysophospholipid acyltransferase family protein</fullName>
        <ecNumber evidence="2">2.3.1.-</ecNumber>
    </submittedName>
</protein>